<dbReference type="AlphaFoldDB" id="Q0UFJ7"/>
<sequence length="69" mass="8042">MESARLVKVIFWPSFIHGVDELPVIVIHPHTVVHTLLLDFSYWLIKFAYIQQLKRSSCSICGCFKLPRL</sequence>
<dbReference type="HOGENOM" id="CLU_2776761_0_0_1"/>
<dbReference type="EMBL" id="CH445339">
    <property type="protein sequence ID" value="EAT82732.2"/>
    <property type="molecule type" value="Genomic_DNA"/>
</dbReference>
<gene>
    <name evidence="1" type="ORF">SNOG_09467</name>
</gene>
<protein>
    <submittedName>
        <fullName evidence="1">Uncharacterized protein</fullName>
    </submittedName>
</protein>
<reference evidence="2" key="1">
    <citation type="journal article" date="2007" name="Plant Cell">
        <title>Dothideomycete-plant interactions illuminated by genome sequencing and EST analysis of the wheat pathogen Stagonospora nodorum.</title>
        <authorList>
            <person name="Hane J.K."/>
            <person name="Lowe R.G."/>
            <person name="Solomon P.S."/>
            <person name="Tan K.C."/>
            <person name="Schoch C.L."/>
            <person name="Spatafora J.W."/>
            <person name="Crous P.W."/>
            <person name="Kodira C."/>
            <person name="Birren B.W."/>
            <person name="Galagan J.E."/>
            <person name="Torriani S.F."/>
            <person name="McDonald B.A."/>
            <person name="Oliver R.P."/>
        </authorList>
    </citation>
    <scope>NUCLEOTIDE SEQUENCE [LARGE SCALE GENOMIC DNA]</scope>
    <source>
        <strain evidence="2">SN15 / ATCC MYA-4574 / FGSC 10173</strain>
    </source>
</reference>
<dbReference type="GeneID" id="5976665"/>
<evidence type="ECO:0000313" key="2">
    <source>
        <dbReference type="Proteomes" id="UP000001055"/>
    </source>
</evidence>
<name>Q0UFJ7_PHANO</name>
<dbReference type="Proteomes" id="UP000001055">
    <property type="component" value="Unassembled WGS sequence"/>
</dbReference>
<evidence type="ECO:0000313" key="1">
    <source>
        <dbReference type="EMBL" id="EAT82732.2"/>
    </source>
</evidence>
<dbReference type="RefSeq" id="XP_001799760.1">
    <property type="nucleotide sequence ID" value="XM_001799708.1"/>
</dbReference>
<proteinExistence type="predicted"/>
<dbReference type="KEGG" id="pno:SNOG_09467"/>
<organism evidence="1 2">
    <name type="scientific">Phaeosphaeria nodorum (strain SN15 / ATCC MYA-4574 / FGSC 10173)</name>
    <name type="common">Glume blotch fungus</name>
    <name type="synonym">Parastagonospora nodorum</name>
    <dbReference type="NCBI Taxonomy" id="321614"/>
    <lineage>
        <taxon>Eukaryota</taxon>
        <taxon>Fungi</taxon>
        <taxon>Dikarya</taxon>
        <taxon>Ascomycota</taxon>
        <taxon>Pezizomycotina</taxon>
        <taxon>Dothideomycetes</taxon>
        <taxon>Pleosporomycetidae</taxon>
        <taxon>Pleosporales</taxon>
        <taxon>Pleosporineae</taxon>
        <taxon>Phaeosphaeriaceae</taxon>
        <taxon>Parastagonospora</taxon>
    </lineage>
</organism>
<dbReference type="InParanoid" id="Q0UFJ7"/>
<accession>Q0UFJ7</accession>